<dbReference type="AlphaFoldDB" id="F4C596"/>
<reference evidence="3" key="1">
    <citation type="submission" date="2011-03" db="EMBL/GenBank/DDBJ databases">
        <title>Complete sequence of Sphingobacterium sp. 21.</title>
        <authorList>
            <consortium name="US DOE Joint Genome Institute"/>
            <person name="Lucas S."/>
            <person name="Copeland A."/>
            <person name="Lapidus A."/>
            <person name="Cheng J.-F."/>
            <person name="Goodwin L."/>
            <person name="Pitluck S."/>
            <person name="Davenport K."/>
            <person name="Detter J.C."/>
            <person name="Han C."/>
            <person name="Tapia R."/>
            <person name="Land M."/>
            <person name="Hauser L."/>
            <person name="Kyrpides N."/>
            <person name="Ivanova N."/>
            <person name="Ovchinnikova G."/>
            <person name="Pagani I."/>
            <person name="Siebers A.K."/>
            <person name="Allgaier M."/>
            <person name="Thelen M.P."/>
            <person name="Hugenholtz P."/>
            <person name="Woyke T."/>
        </authorList>
    </citation>
    <scope>NUCLEOTIDE SEQUENCE</scope>
    <source>
        <strain evidence="3">21</strain>
    </source>
</reference>
<keyword evidence="2" id="KW-0732">Signal</keyword>
<dbReference type="InterPro" id="IPR025366">
    <property type="entry name" value="DUF4270"/>
</dbReference>
<dbReference type="eggNOG" id="ENOG5030W5Z">
    <property type="taxonomic scope" value="Bacteria"/>
</dbReference>
<feature type="signal peptide" evidence="2">
    <location>
        <begin position="1"/>
        <end position="25"/>
    </location>
</feature>
<dbReference type="HOGENOM" id="CLU_592995_0_0_10"/>
<evidence type="ECO:0000256" key="2">
    <source>
        <dbReference type="SAM" id="SignalP"/>
    </source>
</evidence>
<protein>
    <recommendedName>
        <fullName evidence="4">DUF4270 domain-containing protein</fullName>
    </recommendedName>
</protein>
<organism evidence="3">
    <name type="scientific">Sphingobacterium sp. (strain 21)</name>
    <dbReference type="NCBI Taxonomy" id="743722"/>
    <lineage>
        <taxon>Bacteria</taxon>
        <taxon>Pseudomonadati</taxon>
        <taxon>Bacteroidota</taxon>
        <taxon>Sphingobacteriia</taxon>
        <taxon>Sphingobacteriales</taxon>
        <taxon>Sphingobacteriaceae</taxon>
        <taxon>Sphingobacterium</taxon>
    </lineage>
</organism>
<dbReference type="KEGG" id="shg:Sph21_1634"/>
<dbReference type="OrthoDB" id="1466062at2"/>
<dbReference type="STRING" id="743722.Sph21_1634"/>
<dbReference type="PATRIC" id="fig|743722.3.peg.1753"/>
<dbReference type="Pfam" id="PF14092">
    <property type="entry name" value="DUF4270"/>
    <property type="match status" value="1"/>
</dbReference>
<dbReference type="PROSITE" id="PS51257">
    <property type="entry name" value="PROKAR_LIPOPROTEIN"/>
    <property type="match status" value="1"/>
</dbReference>
<dbReference type="EMBL" id="CP002584">
    <property type="protein sequence ID" value="ADZ78196.1"/>
    <property type="molecule type" value="Genomic_DNA"/>
</dbReference>
<proteinExistence type="predicted"/>
<evidence type="ECO:0000313" key="3">
    <source>
        <dbReference type="EMBL" id="ADZ78196.1"/>
    </source>
</evidence>
<name>F4C596_SPHS2</name>
<gene>
    <name evidence="3" type="ordered locus">Sph21_1634</name>
</gene>
<evidence type="ECO:0008006" key="4">
    <source>
        <dbReference type="Google" id="ProtNLM"/>
    </source>
</evidence>
<feature type="chain" id="PRO_5003307457" description="DUF4270 domain-containing protein" evidence="2">
    <location>
        <begin position="26"/>
        <end position="512"/>
    </location>
</feature>
<evidence type="ECO:0000256" key="1">
    <source>
        <dbReference type="SAM" id="MobiDB-lite"/>
    </source>
</evidence>
<sequence length="512" mass="56254">MKYYTRDLLTLLISLFILSSCKNPAGIGLDNNPGDSFYGTLNDTLTLKTVTLRDDSARSVIRVANNNSNIPSININQLPFGYYKDPVFGETQANIALAILRPESGDIRLPQNAQIDSAVLVVRYGNSFVGDSLSSTYQLKVKQLDEVYSPNTVYYSTKNWSVKSEDIASTQLRRFNLKDSINVIVRGSNGQDSTVKRYPELRVRLNNSFIGSLLSHTLDSATVNSETGFLNHAKGLYLTIDKNAQQGIGGLATLSPTNPQSSDSPNFMEVTYRVTDAEGDTDTLTKVFPIPVPTSSSSTGAPFMYMSASINRSFSPVIQSQLANTAVNQTTVYAQAMGGLRTKVSFPYIDQLKGKKIAVNRAELVVYVDDDNSNTVSTPAPRLTLYRKDVSGNNQPVPDGDSRYAPDPRSQFGARTASGNIVGIHALGGLYDKERKRYVFTLTSFIQDVILGKVQNSDVYIAPVSEIMTNTIPFWPDITAPSSVVLKGFNPEDAQAKNELRTKLNIYYTELE</sequence>
<accession>F4C596</accession>
<feature type="region of interest" description="Disordered" evidence="1">
    <location>
        <begin position="388"/>
        <end position="410"/>
    </location>
</feature>